<accession>A0A4Y7SLU0</accession>
<protein>
    <submittedName>
        <fullName evidence="2">Uncharacterized protein</fullName>
    </submittedName>
</protein>
<proteinExistence type="predicted"/>
<comment type="caution">
    <text evidence="2">The sequence shown here is derived from an EMBL/GenBank/DDBJ whole genome shotgun (WGS) entry which is preliminary data.</text>
</comment>
<gene>
    <name evidence="2" type="ORF">FA13DRAFT_1715771</name>
</gene>
<sequence length="221" mass="23199">MSSDSAPSLGLTVTSLADGTSIIERSLPTDFFLELDGNILVVNRHEENKTSPIEFYTRTLMGTRNLGCLCRCARMGLEWKTAIANAHWQNRTPNGLAGSQAPCHAFLHPAGEQNDSPAARDARFKASGAFKPGRPGHYPYTRAVRVGGEDVAAPKSIVDNLAAVFGLPWNEGILKGGLSSKEGSGGRKGLQALASSPPNGGTLANGELAVLGSKAQGFCHG</sequence>
<dbReference type="Proteomes" id="UP000298030">
    <property type="component" value="Unassembled WGS sequence"/>
</dbReference>
<evidence type="ECO:0000313" key="2">
    <source>
        <dbReference type="EMBL" id="TEB22815.1"/>
    </source>
</evidence>
<evidence type="ECO:0000313" key="3">
    <source>
        <dbReference type="Proteomes" id="UP000298030"/>
    </source>
</evidence>
<keyword evidence="3" id="KW-1185">Reference proteome</keyword>
<dbReference type="AlphaFoldDB" id="A0A4Y7SLU0"/>
<evidence type="ECO:0000256" key="1">
    <source>
        <dbReference type="SAM" id="MobiDB-lite"/>
    </source>
</evidence>
<feature type="region of interest" description="Disordered" evidence="1">
    <location>
        <begin position="180"/>
        <end position="199"/>
    </location>
</feature>
<name>A0A4Y7SLU0_COPMI</name>
<dbReference type="EMBL" id="QPFP01000085">
    <property type="protein sequence ID" value="TEB22815.1"/>
    <property type="molecule type" value="Genomic_DNA"/>
</dbReference>
<reference evidence="2 3" key="1">
    <citation type="journal article" date="2019" name="Nat. Ecol. Evol.">
        <title>Megaphylogeny resolves global patterns of mushroom evolution.</title>
        <authorList>
            <person name="Varga T."/>
            <person name="Krizsan K."/>
            <person name="Foldi C."/>
            <person name="Dima B."/>
            <person name="Sanchez-Garcia M."/>
            <person name="Sanchez-Ramirez S."/>
            <person name="Szollosi G.J."/>
            <person name="Szarkandi J.G."/>
            <person name="Papp V."/>
            <person name="Albert L."/>
            <person name="Andreopoulos W."/>
            <person name="Angelini C."/>
            <person name="Antonin V."/>
            <person name="Barry K.W."/>
            <person name="Bougher N.L."/>
            <person name="Buchanan P."/>
            <person name="Buyck B."/>
            <person name="Bense V."/>
            <person name="Catcheside P."/>
            <person name="Chovatia M."/>
            <person name="Cooper J."/>
            <person name="Damon W."/>
            <person name="Desjardin D."/>
            <person name="Finy P."/>
            <person name="Geml J."/>
            <person name="Haridas S."/>
            <person name="Hughes K."/>
            <person name="Justo A."/>
            <person name="Karasinski D."/>
            <person name="Kautmanova I."/>
            <person name="Kiss B."/>
            <person name="Kocsube S."/>
            <person name="Kotiranta H."/>
            <person name="LaButti K.M."/>
            <person name="Lechner B.E."/>
            <person name="Liimatainen K."/>
            <person name="Lipzen A."/>
            <person name="Lukacs Z."/>
            <person name="Mihaltcheva S."/>
            <person name="Morgado L.N."/>
            <person name="Niskanen T."/>
            <person name="Noordeloos M.E."/>
            <person name="Ohm R.A."/>
            <person name="Ortiz-Santana B."/>
            <person name="Ovrebo C."/>
            <person name="Racz N."/>
            <person name="Riley R."/>
            <person name="Savchenko A."/>
            <person name="Shiryaev A."/>
            <person name="Soop K."/>
            <person name="Spirin V."/>
            <person name="Szebenyi C."/>
            <person name="Tomsovsky M."/>
            <person name="Tulloss R.E."/>
            <person name="Uehling J."/>
            <person name="Grigoriev I.V."/>
            <person name="Vagvolgyi C."/>
            <person name="Papp T."/>
            <person name="Martin F.M."/>
            <person name="Miettinen O."/>
            <person name="Hibbett D.S."/>
            <person name="Nagy L.G."/>
        </authorList>
    </citation>
    <scope>NUCLEOTIDE SEQUENCE [LARGE SCALE GENOMIC DNA]</scope>
    <source>
        <strain evidence="2 3">FP101781</strain>
    </source>
</reference>
<organism evidence="2 3">
    <name type="scientific">Coprinellus micaceus</name>
    <name type="common">Glistening ink-cap mushroom</name>
    <name type="synonym">Coprinus micaceus</name>
    <dbReference type="NCBI Taxonomy" id="71717"/>
    <lineage>
        <taxon>Eukaryota</taxon>
        <taxon>Fungi</taxon>
        <taxon>Dikarya</taxon>
        <taxon>Basidiomycota</taxon>
        <taxon>Agaricomycotina</taxon>
        <taxon>Agaricomycetes</taxon>
        <taxon>Agaricomycetidae</taxon>
        <taxon>Agaricales</taxon>
        <taxon>Agaricineae</taxon>
        <taxon>Psathyrellaceae</taxon>
        <taxon>Coprinellus</taxon>
    </lineage>
</organism>